<proteinExistence type="predicted"/>
<evidence type="ECO:0000313" key="3">
    <source>
        <dbReference type="Proteomes" id="UP001597318"/>
    </source>
</evidence>
<feature type="transmembrane region" description="Helical" evidence="1">
    <location>
        <begin position="146"/>
        <end position="166"/>
    </location>
</feature>
<feature type="transmembrane region" description="Helical" evidence="1">
    <location>
        <begin position="178"/>
        <end position="195"/>
    </location>
</feature>
<feature type="transmembrane region" description="Helical" evidence="1">
    <location>
        <begin position="60"/>
        <end position="79"/>
    </location>
</feature>
<comment type="caution">
    <text evidence="2">The sequence shown here is derived from an EMBL/GenBank/DDBJ whole genome shotgun (WGS) entry which is preliminary data.</text>
</comment>
<sequence length="246" mass="28475">MFKDALWLALKEFQFNKLQLGASILATILFAGISSLSLEQSIMNVLDIERMNDRFFLSDFMFIVFTPVLATIFMSGPYLNYKTIKEDPFSKRMAVYRSLPIPIKVLALSRTILMLMTLLLLSIVFYTTITFLLPNRIFECLTISEYLVFIVIWLGYALSLGGAHTYLEYGTNGKVLHLFPYILIFLLVFMFYLFYSFVEKGIVEYTILLSINIGWPIAFLFLFIGMVGCVLWHTLLKKRLSTKDYL</sequence>
<feature type="transmembrane region" description="Helical" evidence="1">
    <location>
        <begin position="112"/>
        <end position="134"/>
    </location>
</feature>
<protein>
    <recommendedName>
        <fullName evidence="4">ABC transporter permease</fullName>
    </recommendedName>
</protein>
<feature type="transmembrane region" description="Helical" evidence="1">
    <location>
        <begin position="20"/>
        <end position="39"/>
    </location>
</feature>
<name>A0ABW5BUH1_9BACI</name>
<keyword evidence="1" id="KW-0812">Transmembrane</keyword>
<keyword evidence="1" id="KW-1133">Transmembrane helix</keyword>
<keyword evidence="1" id="KW-0472">Membrane</keyword>
<dbReference type="EMBL" id="JBHUIK010000001">
    <property type="protein sequence ID" value="MFD2212406.1"/>
    <property type="molecule type" value="Genomic_DNA"/>
</dbReference>
<dbReference type="RefSeq" id="WP_379049662.1">
    <property type="nucleotide sequence ID" value="NZ_JBHUIK010000001.1"/>
</dbReference>
<dbReference type="Proteomes" id="UP001597318">
    <property type="component" value="Unassembled WGS sequence"/>
</dbReference>
<organism evidence="2 3">
    <name type="scientific">Metabacillus endolithicus</name>
    <dbReference type="NCBI Taxonomy" id="1535204"/>
    <lineage>
        <taxon>Bacteria</taxon>
        <taxon>Bacillati</taxon>
        <taxon>Bacillota</taxon>
        <taxon>Bacilli</taxon>
        <taxon>Bacillales</taxon>
        <taxon>Bacillaceae</taxon>
        <taxon>Metabacillus</taxon>
    </lineage>
</organism>
<evidence type="ECO:0000256" key="1">
    <source>
        <dbReference type="SAM" id="Phobius"/>
    </source>
</evidence>
<keyword evidence="3" id="KW-1185">Reference proteome</keyword>
<feature type="transmembrane region" description="Helical" evidence="1">
    <location>
        <begin position="207"/>
        <end position="235"/>
    </location>
</feature>
<evidence type="ECO:0008006" key="4">
    <source>
        <dbReference type="Google" id="ProtNLM"/>
    </source>
</evidence>
<evidence type="ECO:0000313" key="2">
    <source>
        <dbReference type="EMBL" id="MFD2212406.1"/>
    </source>
</evidence>
<reference evidence="3" key="1">
    <citation type="journal article" date="2019" name="Int. J. Syst. Evol. Microbiol.">
        <title>The Global Catalogue of Microorganisms (GCM) 10K type strain sequencing project: providing services to taxonomists for standard genome sequencing and annotation.</title>
        <authorList>
            <consortium name="The Broad Institute Genomics Platform"/>
            <consortium name="The Broad Institute Genome Sequencing Center for Infectious Disease"/>
            <person name="Wu L."/>
            <person name="Ma J."/>
        </authorList>
    </citation>
    <scope>NUCLEOTIDE SEQUENCE [LARGE SCALE GENOMIC DNA]</scope>
    <source>
        <strain evidence="3">CGMCC 1.15474</strain>
    </source>
</reference>
<gene>
    <name evidence="2" type="ORF">ACFSKK_01625</name>
</gene>
<accession>A0ABW5BUH1</accession>